<dbReference type="Pfam" id="PF00397">
    <property type="entry name" value="WW"/>
    <property type="match status" value="1"/>
</dbReference>
<feature type="region of interest" description="Disordered" evidence="6">
    <location>
        <begin position="1"/>
        <end position="21"/>
    </location>
</feature>
<evidence type="ECO:0000256" key="1">
    <source>
        <dbReference type="ARBA" id="ARBA00004123"/>
    </source>
</evidence>
<proteinExistence type="predicted"/>
<dbReference type="PROSITE" id="PS50106">
    <property type="entry name" value="PDZ"/>
    <property type="match status" value="1"/>
</dbReference>
<feature type="domain" description="PDZ" evidence="8">
    <location>
        <begin position="606"/>
        <end position="688"/>
    </location>
</feature>
<dbReference type="PROSITE" id="PS01159">
    <property type="entry name" value="WW_DOMAIN_1"/>
    <property type="match status" value="1"/>
</dbReference>
<evidence type="ECO:0008006" key="11">
    <source>
        <dbReference type="Google" id="ProtNLM"/>
    </source>
</evidence>
<evidence type="ECO:0000259" key="7">
    <source>
        <dbReference type="PROSITE" id="PS50020"/>
    </source>
</evidence>
<evidence type="ECO:0000259" key="8">
    <source>
        <dbReference type="PROSITE" id="PS50106"/>
    </source>
</evidence>
<dbReference type="InterPro" id="IPR051583">
    <property type="entry name" value="YAP1"/>
</dbReference>
<keyword evidence="3" id="KW-0963">Cytoplasm</keyword>
<evidence type="ECO:0000313" key="10">
    <source>
        <dbReference type="Proteomes" id="UP001157938"/>
    </source>
</evidence>
<dbReference type="PANTHER" id="PTHR17616:SF8">
    <property type="entry name" value="TRANSCRIPTIONAL COACTIVATOR YORKIE"/>
    <property type="match status" value="1"/>
</dbReference>
<keyword evidence="10" id="KW-1185">Reference proteome</keyword>
<dbReference type="Gene3D" id="2.30.42.10">
    <property type="match status" value="1"/>
</dbReference>
<dbReference type="InterPro" id="IPR001202">
    <property type="entry name" value="WW_dom"/>
</dbReference>
<reference evidence="9 10" key="1">
    <citation type="submission" date="2021-11" db="EMBL/GenBank/DDBJ databases">
        <authorList>
            <person name="Islam A."/>
            <person name="Islam S."/>
            <person name="Flora M.S."/>
            <person name="Rahman M."/>
            <person name="Ziaur R.M."/>
            <person name="Epstein J.H."/>
            <person name="Hassan M."/>
            <person name="Klassen M."/>
            <person name="Woodard K."/>
            <person name="Webb A."/>
            <person name="Webby R.J."/>
            <person name="El Zowalaty M.E."/>
        </authorList>
    </citation>
    <scope>NUCLEOTIDE SEQUENCE [LARGE SCALE GENOMIC DNA]</scope>
    <source>
        <strain evidence="9">Pf1</strain>
    </source>
</reference>
<keyword evidence="5" id="KW-0175">Coiled coil</keyword>
<feature type="region of interest" description="Disordered" evidence="6">
    <location>
        <begin position="560"/>
        <end position="599"/>
    </location>
</feature>
<comment type="caution">
    <text evidence="9">The sequence shown here is derived from an EMBL/GenBank/DDBJ whole genome shotgun (WGS) entry which is preliminary data.</text>
</comment>
<evidence type="ECO:0000256" key="5">
    <source>
        <dbReference type="SAM" id="Coils"/>
    </source>
</evidence>
<dbReference type="InterPro" id="IPR001478">
    <property type="entry name" value="PDZ"/>
</dbReference>
<dbReference type="CDD" id="cd00136">
    <property type="entry name" value="PDZ_canonical"/>
    <property type="match status" value="1"/>
</dbReference>
<dbReference type="PROSITE" id="PS50020">
    <property type="entry name" value="WW_DOMAIN_2"/>
    <property type="match status" value="1"/>
</dbReference>
<dbReference type="EMBL" id="CAKLBC010000784">
    <property type="protein sequence ID" value="CAH0488244.1"/>
    <property type="molecule type" value="Genomic_DNA"/>
</dbReference>
<name>A0ABN8C4E6_9STRA</name>
<evidence type="ECO:0000256" key="3">
    <source>
        <dbReference type="ARBA" id="ARBA00022490"/>
    </source>
</evidence>
<feature type="region of interest" description="Disordered" evidence="6">
    <location>
        <begin position="486"/>
        <end position="510"/>
    </location>
</feature>
<feature type="compositionally biased region" description="Polar residues" evidence="6">
    <location>
        <begin position="1"/>
        <end position="13"/>
    </location>
</feature>
<dbReference type="SMART" id="SM00228">
    <property type="entry name" value="PDZ"/>
    <property type="match status" value="1"/>
</dbReference>
<protein>
    <recommendedName>
        <fullName evidence="11">WW domain-containing protein</fullName>
    </recommendedName>
</protein>
<organism evidence="9 10">
    <name type="scientific">Peronospora farinosa</name>
    <dbReference type="NCBI Taxonomy" id="134698"/>
    <lineage>
        <taxon>Eukaryota</taxon>
        <taxon>Sar</taxon>
        <taxon>Stramenopiles</taxon>
        <taxon>Oomycota</taxon>
        <taxon>Peronosporomycetes</taxon>
        <taxon>Peronosporales</taxon>
        <taxon>Peronosporaceae</taxon>
        <taxon>Peronospora</taxon>
    </lineage>
</organism>
<feature type="domain" description="WW" evidence="7">
    <location>
        <begin position="519"/>
        <end position="552"/>
    </location>
</feature>
<dbReference type="SUPFAM" id="SSF50156">
    <property type="entry name" value="PDZ domain-like"/>
    <property type="match status" value="1"/>
</dbReference>
<evidence type="ECO:0000256" key="4">
    <source>
        <dbReference type="ARBA" id="ARBA00023242"/>
    </source>
</evidence>
<comment type="subcellular location">
    <subcellularLocation>
        <location evidence="2">Cytoplasm</location>
    </subcellularLocation>
    <subcellularLocation>
        <location evidence="1">Nucleus</location>
    </subcellularLocation>
</comment>
<evidence type="ECO:0000256" key="2">
    <source>
        <dbReference type="ARBA" id="ARBA00004496"/>
    </source>
</evidence>
<dbReference type="SMART" id="SM00456">
    <property type="entry name" value="WW"/>
    <property type="match status" value="1"/>
</dbReference>
<dbReference type="InterPro" id="IPR036034">
    <property type="entry name" value="PDZ_sf"/>
</dbReference>
<feature type="region of interest" description="Disordered" evidence="6">
    <location>
        <begin position="691"/>
        <end position="710"/>
    </location>
</feature>
<dbReference type="PANTHER" id="PTHR17616">
    <property type="entry name" value="YES-ASSOCIATED PROTEIN YAP1 FAMILY MEMBER"/>
    <property type="match status" value="1"/>
</dbReference>
<dbReference type="SUPFAM" id="SSF51045">
    <property type="entry name" value="WW domain"/>
    <property type="match status" value="1"/>
</dbReference>
<dbReference type="Proteomes" id="UP001157938">
    <property type="component" value="Unassembled WGS sequence"/>
</dbReference>
<feature type="coiled-coil region" evidence="5">
    <location>
        <begin position="339"/>
        <end position="377"/>
    </location>
</feature>
<dbReference type="InterPro" id="IPR036020">
    <property type="entry name" value="WW_dom_sf"/>
</dbReference>
<gene>
    <name evidence="9" type="ORF">PFR001_LOCUS3739</name>
</gene>
<sequence length="782" mass="86653">MERFVTSSSQQNAHLEHHLSVSHASASTPSFLKSVSLPPIPFSTAQSSSDSDELKSDSDLCRVESDCRDNAMLLKDQLIARGRALLQSYQRQKKEWDQQKGQYDSREVTQLGPNSMNMFQSLRDSNEEYSTVKYSSPKVTHYSAVDTSSIDTKLEEISPLMCSSSPLSSNIVRESSNFSSGPLSTLKVTINQQPLLRNKSEKSWNNFMQLLKTNEQMMDMIDEQLAEIWSEVVSTTERVSGPQSLVDKLSQFVTQLLRQKRDAEIAIAKLVEVLGSRVFLTGKLTDDAVQFVNNQLRLELEASQVLVERVKVEKIVCNKEDEVTRLCNDANESLLRQQLQDNEQELQSCRVAVAELKDELAQQKEITSNKQKQLEQVLEVKLREIDALCNGIDLPVDYERTKTTEGVFCYRRKGSNGNNELEDPRVPIALKLRCVASSAAASACVDEKEAILKHDGITSSGKTHHLRGFSAIARDFAARDNIMRRSSSSPHITHDSNVLADIPVPPDDGRKHTIEDFSTPLPTGWEMRVTASGGVFFLNKYTTTTTWTDPRLLELAPTFSSADNDSSQQRPLACNSSTVPSESRPSRSNSATEQIATGEGDDGVQYIDVVFGERGPIGIHFQANVPDSGATVRSLLPDMAAAKMDVLEPYDELVAVNKNAVDSAPFHHVMLLLQGGLRPLTLTFKRDLNHSRRPMSPVPAAPSSDGEASLVGKSDVDEEIVFDEGTVVDLEKLRVPVASCQIPAASEASDEEDMNVADKIITNIFSLFWKPPETTEEEVQTV</sequence>
<evidence type="ECO:0000256" key="6">
    <source>
        <dbReference type="SAM" id="MobiDB-lite"/>
    </source>
</evidence>
<accession>A0ABN8C4E6</accession>
<dbReference type="Gene3D" id="2.20.70.10">
    <property type="match status" value="1"/>
</dbReference>
<evidence type="ECO:0000313" key="9">
    <source>
        <dbReference type="EMBL" id="CAH0488244.1"/>
    </source>
</evidence>
<keyword evidence="4" id="KW-0539">Nucleus</keyword>
<feature type="compositionally biased region" description="Polar residues" evidence="6">
    <location>
        <begin position="560"/>
        <end position="595"/>
    </location>
</feature>